<dbReference type="InterPro" id="IPR009612">
    <property type="entry name" value="IcmF-rel"/>
</dbReference>
<evidence type="ECO:0000259" key="4">
    <source>
        <dbReference type="Pfam" id="PF14331"/>
    </source>
</evidence>
<dbReference type="AlphaFoldDB" id="A0A4S3ZQI7"/>
<keyword evidence="6" id="KW-1185">Reference proteome</keyword>
<dbReference type="Pfam" id="PF06761">
    <property type="entry name" value="IcmF-related"/>
    <property type="match status" value="1"/>
</dbReference>
<dbReference type="InterPro" id="IPR025743">
    <property type="entry name" value="TssM1_N"/>
</dbReference>
<dbReference type="InterPro" id="IPR010623">
    <property type="entry name" value="IcmF_C"/>
</dbReference>
<dbReference type="NCBIfam" id="TIGR03348">
    <property type="entry name" value="VI_IcmF"/>
    <property type="match status" value="1"/>
</dbReference>
<evidence type="ECO:0000256" key="1">
    <source>
        <dbReference type="SAM" id="Phobius"/>
    </source>
</evidence>
<feature type="domain" description="Type VI secretion system IcmF C-terminal" evidence="2">
    <location>
        <begin position="1041"/>
        <end position="1142"/>
    </location>
</feature>
<reference evidence="5 6" key="1">
    <citation type="submission" date="2019-04" db="EMBL/GenBank/DDBJ databases">
        <title>Rhizobium terrae sp. nov., isolated from a paddy soil.</title>
        <authorList>
            <person name="Lin S.-Y."/>
            <person name="Hameed A."/>
            <person name="Huang H.-I."/>
            <person name="Young C.-C."/>
        </authorList>
    </citation>
    <scope>NUCLEOTIDE SEQUENCE [LARGE SCALE GENOMIC DNA]</scope>
    <source>
        <strain evidence="5 6">CC-HIH110</strain>
    </source>
</reference>
<dbReference type="InterPro" id="IPR017731">
    <property type="entry name" value="TssM1-like"/>
</dbReference>
<evidence type="ECO:0000259" key="3">
    <source>
        <dbReference type="Pfam" id="PF06761"/>
    </source>
</evidence>
<dbReference type="Proteomes" id="UP000310754">
    <property type="component" value="Unassembled WGS sequence"/>
</dbReference>
<dbReference type="InterPro" id="IPR053156">
    <property type="entry name" value="T6SS_TssM-like"/>
</dbReference>
<keyword evidence="1" id="KW-0812">Transmembrane</keyword>
<name>A0A4S3ZQI7_9HYPH</name>
<keyword evidence="1" id="KW-0472">Membrane</keyword>
<keyword evidence="1" id="KW-1133">Transmembrane helix</keyword>
<dbReference type="Pfam" id="PF14331">
    <property type="entry name" value="IcmF-related_N"/>
    <property type="match status" value="1"/>
</dbReference>
<proteinExistence type="predicted"/>
<feature type="domain" description="IcmF-related" evidence="3">
    <location>
        <begin position="497"/>
        <end position="794"/>
    </location>
</feature>
<gene>
    <name evidence="5" type="primary">tssM</name>
    <name evidence="5" type="ORF">E6C51_16955</name>
</gene>
<dbReference type="SUPFAM" id="SSF52540">
    <property type="entry name" value="P-loop containing nucleoside triphosphate hydrolases"/>
    <property type="match status" value="1"/>
</dbReference>
<evidence type="ECO:0000259" key="2">
    <source>
        <dbReference type="Pfam" id="PF06744"/>
    </source>
</evidence>
<evidence type="ECO:0000313" key="6">
    <source>
        <dbReference type="Proteomes" id="UP000310754"/>
    </source>
</evidence>
<dbReference type="RefSeq" id="WP_190236907.1">
    <property type="nucleotide sequence ID" value="NZ_SSOA01000011.1"/>
</dbReference>
<organism evidence="5 6">
    <name type="scientific">Allorhizobium terrae</name>
    <dbReference type="NCBI Taxonomy" id="1848972"/>
    <lineage>
        <taxon>Bacteria</taxon>
        <taxon>Pseudomonadati</taxon>
        <taxon>Pseudomonadota</taxon>
        <taxon>Alphaproteobacteria</taxon>
        <taxon>Hyphomicrobiales</taxon>
        <taxon>Rhizobiaceae</taxon>
        <taxon>Rhizobium/Agrobacterium group</taxon>
        <taxon>Allorhizobium</taxon>
    </lineage>
</organism>
<feature type="transmembrane region" description="Helical" evidence="1">
    <location>
        <begin position="25"/>
        <end position="46"/>
    </location>
</feature>
<feature type="transmembrane region" description="Helical" evidence="1">
    <location>
        <begin position="435"/>
        <end position="456"/>
    </location>
</feature>
<sequence>MNPLSYFYSIRSYVDSYAGIVGRRFISVIWVIAICVLIWFYGYLLAFGSFKPFATSTARIWTIVAIVVVWSIYMVITTLRARKQDAELVDSIEQQALASRNAEVGEIQTRLKEAMALLQRITKKRFGYIYDLPWYVIFGAPGSGKTTALTNSGLQFPLGEALGSDAIKGIGGTRNCNWWFADEAILIDTAGRYTTQDDLDGSSKAGWEGFLGLLRRYRRSQPVNGALVTLSIGDLMTRDPEAQREELRAIRKRLSELDEYLGARAPVYILLTKADLLTGFVEFYDGFNKSDREQVWGMTFGLDESYGAKTLPERFNEEFSLLQQRVDAMLVERLQQEQSTELRGRIFKFPAELASLQEKLHDALVELSAGSALIEAPLIRGLYFVSATQGEETATAGSIPRARRSYFLPRLFKEVVFNEAALVARDKRLSYRQLLLRRVSYGVAIAAVAIVFTGWATTYYQNRMALIAADEKLNAYDKLILGVKVRDVDDADFLRVLPALDSLRSVTDGFAERHVWVASFGLNQADKIASRQRDAYQRALNSLLLPRMLVELQRDLTNEKDVTQTFNALKLYEMLGGLGKLDRDFVSYQAEQMFNALYPGEGRAATRRALIQHAHAMAAGSLPPIELDGRLIAKAQATIASQSVAERAYDILAGSRKARAIAPWLPAQAFGPLGDKAFMRTSGAPLTEGVEGLFTTTGYRNIVLPGLADAAREAMREDWVRGSDNQIKGQTLEAVSQAALQIYFDRFEQKWASVLSDITVKPSQSLGDAAETTRILSNERNIIGLAARSIAQATDLRPQGYGTAAVTVASSSGNDDTIAAMLTSTMAAPDPYGKLRDALDAPAADPSGKSATDSKNLAQVDAILPLLDNLHDQLSRSATSSAEVAKVFDVDSQLTKSNQDLLQEARRLPAPLDGWMAGLAADIGSLAVKSARSRISDLWAAEGASLCSTAITGRYPFDRNAKRDVTMGDFVRLFGPKGLFQTFFKQRLEPFVDQTSSPWGWKGTFGAAGIPSGAIAQFENADKINRSFFPNGSETPEVTINVKPVSLTDASNAVMLEIEGERVVYFHGPIQAKSITWPSKQPANMSRIAFQPGGWQQAKTENGDWSPFRLFDDATIESDRDGLFRVKFNNGEQNAEFDVQFGSVLNPFRLKAMADFACPAQF</sequence>
<dbReference type="EMBL" id="SSOA01000011">
    <property type="protein sequence ID" value="THF47826.1"/>
    <property type="molecule type" value="Genomic_DNA"/>
</dbReference>
<dbReference type="InterPro" id="IPR027417">
    <property type="entry name" value="P-loop_NTPase"/>
</dbReference>
<dbReference type="PANTHER" id="PTHR36153:SF1">
    <property type="entry name" value="TYPE VI SECRETION SYSTEM COMPONENT TSSM1"/>
    <property type="match status" value="1"/>
</dbReference>
<feature type="transmembrane region" description="Helical" evidence="1">
    <location>
        <begin position="58"/>
        <end position="76"/>
    </location>
</feature>
<feature type="domain" description="Type VI secretion system component TssM1 N-terminal" evidence="4">
    <location>
        <begin position="203"/>
        <end position="443"/>
    </location>
</feature>
<protein>
    <submittedName>
        <fullName evidence="5">Type VI secretion system membrane subunit TssM</fullName>
    </submittedName>
</protein>
<comment type="caution">
    <text evidence="5">The sequence shown here is derived from an EMBL/GenBank/DDBJ whole genome shotgun (WGS) entry which is preliminary data.</text>
</comment>
<dbReference type="Pfam" id="PF06744">
    <property type="entry name" value="IcmF_C"/>
    <property type="match status" value="1"/>
</dbReference>
<evidence type="ECO:0000313" key="5">
    <source>
        <dbReference type="EMBL" id="THF47826.1"/>
    </source>
</evidence>
<accession>A0A4S3ZQI7</accession>
<dbReference type="PANTHER" id="PTHR36153">
    <property type="entry name" value="INNER MEMBRANE PROTEIN-RELATED"/>
    <property type="match status" value="1"/>
</dbReference>